<comment type="caution">
    <text evidence="4">The sequence shown here is derived from an EMBL/GenBank/DDBJ whole genome shotgun (WGS) entry which is preliminary data.</text>
</comment>
<evidence type="ECO:0000256" key="3">
    <source>
        <dbReference type="SAM" id="SignalP"/>
    </source>
</evidence>
<dbReference type="AlphaFoldDB" id="A0A1D2N0I8"/>
<sequence>LDKTFSAFFVTVAFLSCASSKNVIQIRKYCPVGQVLSKFPAGDKCLKVVAGKNWKGFLYDSETLKKLDPSKDEQIQRKYLDSNFTCEDDDWVRLTAKPSGRKENDEPLFILLTNGKLMWRSDNCTSKACKGWETFPAQFYIDGIGYPENGSKRAFYSGHEEDQLLYYCNSHLLVRVLTYYFFNSCYSWTVLLNFDLWWSFSSNVHSSMVPNYGTDCFMAASSHYVYLVLVQFIFLVPGLIFGILTFYALYQVRMNAGPQQGSKSTSSFQLNFKLFVILGLGWVLNILLAVIIIPNLSGVESEVLLILELLVLLLDSLGTAILTFWIYVCKKSTLGKLEQKYPRFHGFAKCLRAFKQRFVPTAPSSSIDEADSKTHATSNSSTNV</sequence>
<feature type="non-terminal residue" evidence="4">
    <location>
        <position position="1"/>
    </location>
</feature>
<feature type="non-terminal residue" evidence="4">
    <location>
        <position position="384"/>
    </location>
</feature>
<keyword evidence="3" id="KW-0732">Signal</keyword>
<organism evidence="4 5">
    <name type="scientific">Orchesella cincta</name>
    <name type="common">Springtail</name>
    <name type="synonym">Podura cincta</name>
    <dbReference type="NCBI Taxonomy" id="48709"/>
    <lineage>
        <taxon>Eukaryota</taxon>
        <taxon>Metazoa</taxon>
        <taxon>Ecdysozoa</taxon>
        <taxon>Arthropoda</taxon>
        <taxon>Hexapoda</taxon>
        <taxon>Collembola</taxon>
        <taxon>Entomobryomorpha</taxon>
        <taxon>Entomobryoidea</taxon>
        <taxon>Orchesellidae</taxon>
        <taxon>Orchesellinae</taxon>
        <taxon>Orchesella</taxon>
    </lineage>
</organism>
<feature type="region of interest" description="Disordered" evidence="1">
    <location>
        <begin position="363"/>
        <end position="384"/>
    </location>
</feature>
<dbReference type="EMBL" id="LJIJ01000322">
    <property type="protein sequence ID" value="ODM98782.1"/>
    <property type="molecule type" value="Genomic_DNA"/>
</dbReference>
<feature type="transmembrane region" description="Helical" evidence="2">
    <location>
        <begin position="305"/>
        <end position="328"/>
    </location>
</feature>
<proteinExistence type="predicted"/>
<accession>A0A1D2N0I8</accession>
<feature type="chain" id="PRO_5008904840" evidence="3">
    <location>
        <begin position="21"/>
        <end position="384"/>
    </location>
</feature>
<keyword evidence="2" id="KW-0812">Transmembrane</keyword>
<feature type="compositionally biased region" description="Polar residues" evidence="1">
    <location>
        <begin position="375"/>
        <end position="384"/>
    </location>
</feature>
<feature type="transmembrane region" description="Helical" evidence="2">
    <location>
        <begin position="270"/>
        <end position="293"/>
    </location>
</feature>
<gene>
    <name evidence="4" type="ORF">Ocin01_07896</name>
</gene>
<dbReference type="Proteomes" id="UP000094527">
    <property type="component" value="Unassembled WGS sequence"/>
</dbReference>
<feature type="transmembrane region" description="Helical" evidence="2">
    <location>
        <begin position="224"/>
        <end position="249"/>
    </location>
</feature>
<reference evidence="4 5" key="1">
    <citation type="journal article" date="2016" name="Genome Biol. Evol.">
        <title>Gene Family Evolution Reflects Adaptation to Soil Environmental Stressors in the Genome of the Collembolan Orchesella cincta.</title>
        <authorList>
            <person name="Faddeeva-Vakhrusheva A."/>
            <person name="Derks M.F."/>
            <person name="Anvar S.Y."/>
            <person name="Agamennone V."/>
            <person name="Suring W."/>
            <person name="Smit S."/>
            <person name="van Straalen N.M."/>
            <person name="Roelofs D."/>
        </authorList>
    </citation>
    <scope>NUCLEOTIDE SEQUENCE [LARGE SCALE GENOMIC DNA]</scope>
    <source>
        <tissue evidence="4">Mixed pool</tissue>
    </source>
</reference>
<keyword evidence="2" id="KW-1133">Transmembrane helix</keyword>
<feature type="signal peptide" evidence="3">
    <location>
        <begin position="1"/>
        <end position="20"/>
    </location>
</feature>
<evidence type="ECO:0000313" key="5">
    <source>
        <dbReference type="Proteomes" id="UP000094527"/>
    </source>
</evidence>
<evidence type="ECO:0000313" key="4">
    <source>
        <dbReference type="EMBL" id="ODM98782.1"/>
    </source>
</evidence>
<evidence type="ECO:0000256" key="2">
    <source>
        <dbReference type="SAM" id="Phobius"/>
    </source>
</evidence>
<protein>
    <submittedName>
        <fullName evidence="4">Uncharacterized protein</fullName>
    </submittedName>
</protein>
<name>A0A1D2N0I8_ORCCI</name>
<keyword evidence="5" id="KW-1185">Reference proteome</keyword>
<keyword evidence="2" id="KW-0472">Membrane</keyword>
<evidence type="ECO:0000256" key="1">
    <source>
        <dbReference type="SAM" id="MobiDB-lite"/>
    </source>
</evidence>